<evidence type="ECO:0000313" key="5">
    <source>
        <dbReference type="EMBL" id="XBT98012.1"/>
    </source>
</evidence>
<dbReference type="SMART" id="SM00345">
    <property type="entry name" value="HTH_GNTR"/>
    <property type="match status" value="1"/>
</dbReference>
<dbReference type="Gene3D" id="1.10.10.10">
    <property type="entry name" value="Winged helix-like DNA-binding domain superfamily/Winged helix DNA-binding domain"/>
    <property type="match status" value="1"/>
</dbReference>
<dbReference type="GO" id="GO:0003700">
    <property type="term" value="F:DNA-binding transcription factor activity"/>
    <property type="evidence" value="ECO:0007669"/>
    <property type="project" value="InterPro"/>
</dbReference>
<dbReference type="PANTHER" id="PTHR43537:SF49">
    <property type="entry name" value="TRANSCRIPTIONAL REGULATORY PROTEIN"/>
    <property type="match status" value="1"/>
</dbReference>
<dbReference type="SUPFAM" id="SSF48008">
    <property type="entry name" value="GntR ligand-binding domain-like"/>
    <property type="match status" value="1"/>
</dbReference>
<protein>
    <submittedName>
        <fullName evidence="5">GntR family transcriptional regulator</fullName>
    </submittedName>
</protein>
<dbReference type="InterPro" id="IPR011711">
    <property type="entry name" value="GntR_C"/>
</dbReference>
<accession>A0AAU7S6C5</accession>
<dbReference type="InterPro" id="IPR036390">
    <property type="entry name" value="WH_DNA-bd_sf"/>
</dbReference>
<feature type="domain" description="HTH gntR-type" evidence="4">
    <location>
        <begin position="33"/>
        <end position="100"/>
    </location>
</feature>
<dbReference type="Pfam" id="PF00392">
    <property type="entry name" value="GntR"/>
    <property type="match status" value="1"/>
</dbReference>
<evidence type="ECO:0000256" key="1">
    <source>
        <dbReference type="ARBA" id="ARBA00023015"/>
    </source>
</evidence>
<reference evidence="5" key="1">
    <citation type="submission" date="2024-06" db="EMBL/GenBank/DDBJ databases">
        <authorList>
            <person name="Li T."/>
            <person name="Gao R."/>
        </authorList>
    </citation>
    <scope>NUCLEOTIDE SEQUENCE</scope>
    <source>
        <strain evidence="5">ZPR3</strain>
        <plasmid evidence="5">unnamed4</plasmid>
    </source>
</reference>
<evidence type="ECO:0000259" key="4">
    <source>
        <dbReference type="PROSITE" id="PS50949"/>
    </source>
</evidence>
<dbReference type="SUPFAM" id="SSF46785">
    <property type="entry name" value="Winged helix' DNA-binding domain"/>
    <property type="match status" value="1"/>
</dbReference>
<evidence type="ECO:0000256" key="3">
    <source>
        <dbReference type="ARBA" id="ARBA00023163"/>
    </source>
</evidence>
<dbReference type="SMART" id="SM00895">
    <property type="entry name" value="FCD"/>
    <property type="match status" value="1"/>
</dbReference>
<dbReference type="AlphaFoldDB" id="A0AAU7S6C5"/>
<organism evidence="5">
    <name type="scientific">Rhizobium sp. ZPR3</name>
    <dbReference type="NCBI Taxonomy" id="3158967"/>
    <lineage>
        <taxon>Bacteria</taxon>
        <taxon>Pseudomonadati</taxon>
        <taxon>Pseudomonadota</taxon>
        <taxon>Alphaproteobacteria</taxon>
        <taxon>Hyphomicrobiales</taxon>
        <taxon>Rhizobiaceae</taxon>
        <taxon>Rhizobium/Agrobacterium group</taxon>
        <taxon>Rhizobium</taxon>
    </lineage>
</organism>
<dbReference type="Gene3D" id="1.20.120.530">
    <property type="entry name" value="GntR ligand-binding domain-like"/>
    <property type="match status" value="1"/>
</dbReference>
<dbReference type="GO" id="GO:0003677">
    <property type="term" value="F:DNA binding"/>
    <property type="evidence" value="ECO:0007669"/>
    <property type="project" value="UniProtKB-KW"/>
</dbReference>
<keyword evidence="3" id="KW-0804">Transcription</keyword>
<dbReference type="EMBL" id="CP157964">
    <property type="protein sequence ID" value="XBT98012.1"/>
    <property type="molecule type" value="Genomic_DNA"/>
</dbReference>
<sequence length="250" mass="27705">MVETVVASAGTSMNTRSIVTADLASGVDLARGQSLSEQVRESLESMVISGVLLPGSRIDEAELTQKFNVSRTPMREAIKALIATGMLENRPRQGVSVAALSTSALLEMFEVMSMLEGMCAKYAARRAAPEQIAMLEEIHTRLENAMERADPELFYSTNLEFHEVIYAATHTDFLADQTRSLRRRVAMYWKQVTFLPGRMAGSIKEHLEIIRAIKTKDSKLAELAASQHICLLGDNMIDFIARLPRTIISD</sequence>
<dbReference type="InterPro" id="IPR000524">
    <property type="entry name" value="Tscrpt_reg_HTH_GntR"/>
</dbReference>
<dbReference type="InterPro" id="IPR036388">
    <property type="entry name" value="WH-like_DNA-bd_sf"/>
</dbReference>
<dbReference type="Pfam" id="PF07729">
    <property type="entry name" value="FCD"/>
    <property type="match status" value="1"/>
</dbReference>
<keyword evidence="2" id="KW-0238">DNA-binding</keyword>
<geneLocation type="plasmid" evidence="5">
    <name>unnamed4</name>
</geneLocation>
<dbReference type="CDD" id="cd07377">
    <property type="entry name" value="WHTH_GntR"/>
    <property type="match status" value="1"/>
</dbReference>
<dbReference type="RefSeq" id="WP_349963271.1">
    <property type="nucleotide sequence ID" value="NZ_CP157964.1"/>
</dbReference>
<gene>
    <name evidence="5" type="ORF">ABM479_34620</name>
</gene>
<proteinExistence type="predicted"/>
<dbReference type="InterPro" id="IPR008920">
    <property type="entry name" value="TF_FadR/GntR_C"/>
</dbReference>
<evidence type="ECO:0000256" key="2">
    <source>
        <dbReference type="ARBA" id="ARBA00023125"/>
    </source>
</evidence>
<dbReference type="PRINTS" id="PR00035">
    <property type="entry name" value="HTHGNTR"/>
</dbReference>
<keyword evidence="5" id="KW-0614">Plasmid</keyword>
<keyword evidence="1" id="KW-0805">Transcription regulation</keyword>
<dbReference type="PANTHER" id="PTHR43537">
    <property type="entry name" value="TRANSCRIPTIONAL REGULATOR, GNTR FAMILY"/>
    <property type="match status" value="1"/>
</dbReference>
<name>A0AAU7S6C5_9HYPH</name>
<dbReference type="PROSITE" id="PS50949">
    <property type="entry name" value="HTH_GNTR"/>
    <property type="match status" value="1"/>
</dbReference>